<dbReference type="PANTHER" id="PTHR13096:SF8">
    <property type="entry name" value="RIBOSOMAL OXYGENASE 1"/>
    <property type="match status" value="1"/>
</dbReference>
<organism evidence="7 8">
    <name type="scientific">Colwellia psychrerythraea</name>
    <name type="common">Vibrio psychroerythus</name>
    <dbReference type="NCBI Taxonomy" id="28229"/>
    <lineage>
        <taxon>Bacteria</taxon>
        <taxon>Pseudomonadati</taxon>
        <taxon>Pseudomonadota</taxon>
        <taxon>Gammaproteobacteria</taxon>
        <taxon>Alteromonadales</taxon>
        <taxon>Colwelliaceae</taxon>
        <taxon>Colwellia</taxon>
    </lineage>
</organism>
<proteinExistence type="predicted"/>
<evidence type="ECO:0000256" key="1">
    <source>
        <dbReference type="ARBA" id="ARBA00001954"/>
    </source>
</evidence>
<comment type="cofactor">
    <cofactor evidence="1">
        <name>Fe(2+)</name>
        <dbReference type="ChEBI" id="CHEBI:29033"/>
    </cofactor>
</comment>
<dbReference type="SUPFAM" id="SSF51197">
    <property type="entry name" value="Clavaminate synthase-like"/>
    <property type="match status" value="1"/>
</dbReference>
<dbReference type="Pfam" id="PF20514">
    <property type="entry name" value="WHD_ROXA"/>
    <property type="match status" value="1"/>
</dbReference>
<dbReference type="InterPro" id="IPR039994">
    <property type="entry name" value="NO66-like"/>
</dbReference>
<reference evidence="8" key="1">
    <citation type="journal article" date="2017" name="Proc. Natl. Acad. Sci. U.S.A.">
        <title>Simulation of Deepwater Horizon oil plume reveals substrate specialization within a complex community of hydrocarbon degraders.</title>
        <authorList>
            <person name="Hu P."/>
            <person name="Dubinsky E.A."/>
            <person name="Probst A.J."/>
            <person name="Wang J."/>
            <person name="Sieber C.M.K."/>
            <person name="Tom L.M."/>
            <person name="Gardinali P."/>
            <person name="Banfield J.F."/>
            <person name="Atlas R.M."/>
            <person name="Andersen G.L."/>
        </authorList>
    </citation>
    <scope>NUCLEOTIDE SEQUENCE [LARGE SCALE GENOMIC DNA]</scope>
</reference>
<dbReference type="Gene3D" id="2.60.120.650">
    <property type="entry name" value="Cupin"/>
    <property type="match status" value="1"/>
</dbReference>
<accession>A0A1Y5E1E9</accession>
<dbReference type="SMART" id="SM00558">
    <property type="entry name" value="JmjC"/>
    <property type="match status" value="1"/>
</dbReference>
<evidence type="ECO:0000313" key="7">
    <source>
        <dbReference type="EMBL" id="OUR76040.1"/>
    </source>
</evidence>
<evidence type="ECO:0000256" key="2">
    <source>
        <dbReference type="ARBA" id="ARBA00022723"/>
    </source>
</evidence>
<dbReference type="EMBL" id="MAAF01000105">
    <property type="protein sequence ID" value="OUR76040.1"/>
    <property type="molecule type" value="Genomic_DNA"/>
</dbReference>
<sequence length="383" mass="42880">MYTLNLNQMTQQEFLDEYWQKKPVVIRGGFKNFVDPISADEVAGLAMEEQVESRLVHKKDGQWQAAFGPFESYEHLGSENWSLVVQALDNFSEEAAEMIEAFRFIPHWRLDDLMASFATPGGSVGPHIDNYDVFICQGSGKRRWRVGARGEHVQFAAHEALLHVEPFDAIIDEELEAGDIVYIPPGFPHEGITLETSMSFSIGFRANSAVSLLSAFADHLIDGEQGGQLLEDPNRQVVTHSGEVSNNDYASIKSQVQNLLDDETSFKKFTGQFLTAAKHDLDILLPDEPFELTEVSNLLNSHAIKRLGGLRAFYFEDTIEQGLCYINGSELAFSAEIAKGVKLLCDKVMLHPDDLGEWSHNAAFIELATELLNQGYWYLAEAE</sequence>
<evidence type="ECO:0000256" key="4">
    <source>
        <dbReference type="ARBA" id="ARBA00023002"/>
    </source>
</evidence>
<evidence type="ECO:0000259" key="6">
    <source>
        <dbReference type="PROSITE" id="PS51184"/>
    </source>
</evidence>
<comment type="caution">
    <text evidence="7">The sequence shown here is derived from an EMBL/GenBank/DDBJ whole genome shotgun (WGS) entry which is preliminary data.</text>
</comment>
<dbReference type="AlphaFoldDB" id="A0A1Y5E1E9"/>
<gene>
    <name evidence="7" type="ORF">A9Q75_16880</name>
</gene>
<dbReference type="PROSITE" id="PS51184">
    <property type="entry name" value="JMJC"/>
    <property type="match status" value="1"/>
</dbReference>
<keyword evidence="4" id="KW-0560">Oxidoreductase</keyword>
<dbReference type="GO" id="GO:0046872">
    <property type="term" value="F:metal ion binding"/>
    <property type="evidence" value="ECO:0007669"/>
    <property type="project" value="UniProtKB-KW"/>
</dbReference>
<dbReference type="InterPro" id="IPR003347">
    <property type="entry name" value="JmjC_dom"/>
</dbReference>
<dbReference type="PANTHER" id="PTHR13096">
    <property type="entry name" value="MINA53 MYC INDUCED NUCLEAR ANTIGEN"/>
    <property type="match status" value="1"/>
</dbReference>
<evidence type="ECO:0000313" key="8">
    <source>
        <dbReference type="Proteomes" id="UP000243053"/>
    </source>
</evidence>
<keyword evidence="2" id="KW-0479">Metal-binding</keyword>
<dbReference type="Pfam" id="PF08007">
    <property type="entry name" value="JmjC_2"/>
    <property type="match status" value="1"/>
</dbReference>
<feature type="domain" description="JmjC" evidence="6">
    <location>
        <begin position="94"/>
        <end position="221"/>
    </location>
</feature>
<protein>
    <submittedName>
        <fullName evidence="7">Cupin</fullName>
    </submittedName>
</protein>
<evidence type="ECO:0000256" key="5">
    <source>
        <dbReference type="ARBA" id="ARBA00023004"/>
    </source>
</evidence>
<keyword evidence="3" id="KW-0223">Dioxygenase</keyword>
<keyword evidence="5" id="KW-0408">Iron</keyword>
<dbReference type="InterPro" id="IPR046799">
    <property type="entry name" value="ROXA-like_wH"/>
</dbReference>
<dbReference type="Gene3D" id="3.40.366.30">
    <property type="entry name" value="50S ribosomal protein L16 arginine hydroxylase, Chain A, Domain 2"/>
    <property type="match status" value="1"/>
</dbReference>
<name>A0A1Y5E1E9_COLPS</name>
<evidence type="ECO:0000256" key="3">
    <source>
        <dbReference type="ARBA" id="ARBA00022964"/>
    </source>
</evidence>
<dbReference type="Proteomes" id="UP000243053">
    <property type="component" value="Unassembled WGS sequence"/>
</dbReference>
<dbReference type="GO" id="GO:0016706">
    <property type="term" value="F:2-oxoglutarate-dependent dioxygenase activity"/>
    <property type="evidence" value="ECO:0007669"/>
    <property type="project" value="TreeGrafter"/>
</dbReference>